<proteinExistence type="predicted"/>
<dbReference type="PROSITE" id="PS51257">
    <property type="entry name" value="PROKAR_LIPOPROTEIN"/>
    <property type="match status" value="1"/>
</dbReference>
<dbReference type="Proteomes" id="UP000596387">
    <property type="component" value="Chromosome"/>
</dbReference>
<feature type="chain" id="PRO_5046130314" description="Lipoprotein" evidence="1">
    <location>
        <begin position="21"/>
        <end position="132"/>
    </location>
</feature>
<organism evidence="2 3">
    <name type="scientific">Ponticoccus alexandrii</name>
    <dbReference type="NCBI Taxonomy" id="1943633"/>
    <lineage>
        <taxon>Bacteria</taxon>
        <taxon>Pseudomonadati</taxon>
        <taxon>Pseudomonadota</taxon>
        <taxon>Alphaproteobacteria</taxon>
        <taxon>Rhodobacterales</taxon>
        <taxon>Roseobacteraceae</taxon>
        <taxon>Ponticoccus</taxon>
    </lineage>
</organism>
<keyword evidence="3" id="KW-1185">Reference proteome</keyword>
<name>A0ABX7F5U9_9RHOB</name>
<evidence type="ECO:0000313" key="2">
    <source>
        <dbReference type="EMBL" id="QRF65672.1"/>
    </source>
</evidence>
<evidence type="ECO:0008006" key="4">
    <source>
        <dbReference type="Google" id="ProtNLM"/>
    </source>
</evidence>
<gene>
    <name evidence="2" type="ORF">GQA70_04665</name>
</gene>
<dbReference type="EMBL" id="CP047166">
    <property type="protein sequence ID" value="QRF65672.1"/>
    <property type="molecule type" value="Genomic_DNA"/>
</dbReference>
<feature type="signal peptide" evidence="1">
    <location>
        <begin position="1"/>
        <end position="20"/>
    </location>
</feature>
<evidence type="ECO:0000256" key="1">
    <source>
        <dbReference type="SAM" id="SignalP"/>
    </source>
</evidence>
<dbReference type="RefSeq" id="WP_023851252.1">
    <property type="nucleotide sequence ID" value="NZ_CP047166.1"/>
</dbReference>
<sequence>MIRACLAVILASLLSACFPADELDIPRSVPLALQGRWGLVADDCDPRRDDAKGLMVVQADTLAFYESRATLARVDDRSETRLEGMFVFSGEGETWQRALLLDLRDGGEGLMRQELGEGASPDALHYARCPAP</sequence>
<protein>
    <recommendedName>
        <fullName evidence="4">Lipoprotein</fullName>
    </recommendedName>
</protein>
<reference evidence="2 3" key="1">
    <citation type="submission" date="2019-12" db="EMBL/GenBank/DDBJ databases">
        <title>Complete Genome Sequence of a Quorum-Sensing Bacterium,Rhodobacteraceae bacterium C31, Isolated from a marine microalgae symbiotic bacteria.</title>
        <authorList>
            <person name="Zhang Y."/>
        </authorList>
    </citation>
    <scope>NUCLEOTIDE SEQUENCE [LARGE SCALE GENOMIC DNA]</scope>
    <source>
        <strain evidence="2 3">C31</strain>
    </source>
</reference>
<evidence type="ECO:0000313" key="3">
    <source>
        <dbReference type="Proteomes" id="UP000596387"/>
    </source>
</evidence>
<keyword evidence="1" id="KW-0732">Signal</keyword>
<accession>A0ABX7F5U9</accession>